<dbReference type="RefSeq" id="WP_090360809.1">
    <property type="nucleotide sequence ID" value="NZ_FNEM01000001.1"/>
</dbReference>
<dbReference type="SUPFAM" id="SSF54523">
    <property type="entry name" value="Pili subunits"/>
    <property type="match status" value="1"/>
</dbReference>
<dbReference type="NCBIfam" id="TIGR02532">
    <property type="entry name" value="IV_pilin_GFxxxE"/>
    <property type="match status" value="1"/>
</dbReference>
<keyword evidence="1" id="KW-0472">Membrane</keyword>
<dbReference type="OrthoDB" id="5828185at2"/>
<dbReference type="EMBL" id="FNEM01000001">
    <property type="protein sequence ID" value="SDI39831.1"/>
    <property type="molecule type" value="Genomic_DNA"/>
</dbReference>
<dbReference type="Proteomes" id="UP000199527">
    <property type="component" value="Unassembled WGS sequence"/>
</dbReference>
<protein>
    <submittedName>
        <fullName evidence="2">MSHA pilin protein MshA</fullName>
    </submittedName>
</protein>
<dbReference type="InterPro" id="IPR045584">
    <property type="entry name" value="Pilin-like"/>
</dbReference>
<dbReference type="AlphaFoldDB" id="A0A1G8K8U0"/>
<dbReference type="Pfam" id="PF07963">
    <property type="entry name" value="N_methyl"/>
    <property type="match status" value="1"/>
</dbReference>
<dbReference type="PROSITE" id="PS00409">
    <property type="entry name" value="PROKAR_NTER_METHYL"/>
    <property type="match status" value="1"/>
</dbReference>
<evidence type="ECO:0000313" key="3">
    <source>
        <dbReference type="Proteomes" id="UP000199527"/>
    </source>
</evidence>
<gene>
    <name evidence="2" type="ORF">SAMN04488540_101290</name>
</gene>
<keyword evidence="1" id="KW-0812">Transmembrane</keyword>
<reference evidence="3" key="1">
    <citation type="submission" date="2016-10" db="EMBL/GenBank/DDBJ databases">
        <authorList>
            <person name="Varghese N."/>
            <person name="Submissions S."/>
        </authorList>
    </citation>
    <scope>NUCLEOTIDE SEQUENCE [LARGE SCALE GENOMIC DNA]</scope>
    <source>
        <strain evidence="3">DSM 23317</strain>
    </source>
</reference>
<feature type="transmembrane region" description="Helical" evidence="1">
    <location>
        <begin position="6"/>
        <end position="28"/>
    </location>
</feature>
<evidence type="ECO:0000256" key="1">
    <source>
        <dbReference type="SAM" id="Phobius"/>
    </source>
</evidence>
<keyword evidence="3" id="KW-1185">Reference proteome</keyword>
<proteinExistence type="predicted"/>
<sequence>MKKQSGFTLIELVVVIIVLGILAVTAAPKFIDLQKDARTATLNGMKASVQGGNSLIYAKAAIAGIEDTSGTVADVATTKGYADATYAAITEMVEAEFGSAKLASKTVKATAEWGIFEDTANKAAIIVPKDQTAGGTCNLTYTNNDGAVSYVVDGSGC</sequence>
<name>A0A1G8K8U0_9GAMM</name>
<evidence type="ECO:0000313" key="2">
    <source>
        <dbReference type="EMBL" id="SDI39831.1"/>
    </source>
</evidence>
<accession>A0A1G8K8U0</accession>
<dbReference type="InterPro" id="IPR012902">
    <property type="entry name" value="N_methyl_site"/>
</dbReference>
<dbReference type="Gene3D" id="3.30.700.10">
    <property type="entry name" value="Glycoprotein, Type 4 Pilin"/>
    <property type="match status" value="1"/>
</dbReference>
<keyword evidence="1" id="KW-1133">Transmembrane helix</keyword>
<organism evidence="2 3">
    <name type="scientific">Ferrimonas sediminum</name>
    <dbReference type="NCBI Taxonomy" id="718193"/>
    <lineage>
        <taxon>Bacteria</taxon>
        <taxon>Pseudomonadati</taxon>
        <taxon>Pseudomonadota</taxon>
        <taxon>Gammaproteobacteria</taxon>
        <taxon>Alteromonadales</taxon>
        <taxon>Ferrimonadaceae</taxon>
        <taxon>Ferrimonas</taxon>
    </lineage>
</organism>